<dbReference type="InterPro" id="IPR036259">
    <property type="entry name" value="MFS_trans_sf"/>
</dbReference>
<dbReference type="PANTHER" id="PTHR23501:SF191">
    <property type="entry name" value="VACUOLAR BASIC AMINO ACID TRANSPORTER 4"/>
    <property type="match status" value="1"/>
</dbReference>
<feature type="transmembrane region" description="Helical" evidence="7">
    <location>
        <begin position="138"/>
        <end position="159"/>
    </location>
</feature>
<dbReference type="FunFam" id="1.20.1720.10:FF:000004">
    <property type="entry name" value="EmrB/QacA family drug resistance transporter"/>
    <property type="match status" value="1"/>
</dbReference>
<dbReference type="HOGENOM" id="CLU_000960_22_3_5"/>
<feature type="transmembrane region" description="Helical" evidence="7">
    <location>
        <begin position="224"/>
        <end position="241"/>
    </location>
</feature>
<dbReference type="Gene3D" id="1.20.1720.10">
    <property type="entry name" value="Multidrug resistance protein D"/>
    <property type="match status" value="1"/>
</dbReference>
<feature type="transmembrane region" description="Helical" evidence="7">
    <location>
        <begin position="262"/>
        <end position="283"/>
    </location>
</feature>
<gene>
    <name evidence="9" type="ORF">MOC_0835</name>
</gene>
<feature type="domain" description="Major facilitator superfamily (MFS) profile" evidence="8">
    <location>
        <begin position="12"/>
        <end position="480"/>
    </location>
</feature>
<dbReference type="Proteomes" id="UP000029492">
    <property type="component" value="Chromosome"/>
</dbReference>
<feature type="transmembrane region" description="Helical" evidence="7">
    <location>
        <begin position="397"/>
        <end position="416"/>
    </location>
</feature>
<dbReference type="GO" id="GO:0022857">
    <property type="term" value="F:transmembrane transporter activity"/>
    <property type="evidence" value="ECO:0007669"/>
    <property type="project" value="InterPro"/>
</dbReference>
<dbReference type="CDD" id="cd17502">
    <property type="entry name" value="MFS_Azr1_MDR_like"/>
    <property type="match status" value="1"/>
</dbReference>
<feature type="transmembrane region" description="Helical" evidence="7">
    <location>
        <begin position="12"/>
        <end position="34"/>
    </location>
</feature>
<evidence type="ECO:0000313" key="9">
    <source>
        <dbReference type="EMBL" id="AIQ88590.1"/>
    </source>
</evidence>
<keyword evidence="3" id="KW-1003">Cell membrane</keyword>
<keyword evidence="2" id="KW-0813">Transport</keyword>
<dbReference type="InterPro" id="IPR011701">
    <property type="entry name" value="MFS"/>
</dbReference>
<evidence type="ECO:0000256" key="4">
    <source>
        <dbReference type="ARBA" id="ARBA00022692"/>
    </source>
</evidence>
<sequence length="490" mass="51628">MPKPSETRRPLVLAAVMAAMFMIAIEATIVSTAMPQIAGQLGDLHLYAWVFASFLLTQTATTVVFGKLSDLYGRRPVLLFGIAVFLAGSLLCGLAWSMPSLILFRLVQGVGAGAIQPVSLTIVGDLYSARERGRVQGFLASVWGISSVAGPLVGGLIIGHLSWPWIFWINLPIGVIAAGLFLRFLHEGVERRSRQIDVIGAALFTAAIAALMLALTEAGESAEAALWPALAFVVAAILFVVQERRAPDPMLDIRLWMQRPIATANTATLLSGMTVIGLTAFLPMYVQGVLRQSPLIAGLTLTLMVLGWPIGATTAARSFVRFGLRPILLVGATLLPLGAIAFVALGPDTSPVVAACGSVVMGLGMGFLSTAAIVIIQDSVAWAQRGAATASNIFSRNLGSTLGATVLGAVLNYRLAHPSSGPAVNSDQLRRLLDDPGSLGAGGEAIRHGLQHALHGTFWTVFVVAVLTLLLSLLVPRVAISDRPRELAVE</sequence>
<feature type="transmembrane region" description="Helical" evidence="7">
    <location>
        <begin position="165"/>
        <end position="186"/>
    </location>
</feature>
<feature type="transmembrane region" description="Helical" evidence="7">
    <location>
        <begin position="327"/>
        <end position="346"/>
    </location>
</feature>
<dbReference type="SUPFAM" id="SSF103473">
    <property type="entry name" value="MFS general substrate transporter"/>
    <property type="match status" value="1"/>
</dbReference>
<feature type="transmembrane region" description="Helical" evidence="7">
    <location>
        <begin position="102"/>
        <end position="126"/>
    </location>
</feature>
<evidence type="ECO:0000259" key="8">
    <source>
        <dbReference type="PROSITE" id="PS50850"/>
    </source>
</evidence>
<dbReference type="STRING" id="693986.MOC_0835"/>
<name>A0A089NPW2_9HYPH</name>
<dbReference type="PRINTS" id="PR01036">
    <property type="entry name" value="TCRTETB"/>
</dbReference>
<evidence type="ECO:0000313" key="10">
    <source>
        <dbReference type="Proteomes" id="UP000029492"/>
    </source>
</evidence>
<evidence type="ECO:0000256" key="6">
    <source>
        <dbReference type="ARBA" id="ARBA00023136"/>
    </source>
</evidence>
<feature type="transmembrane region" description="Helical" evidence="7">
    <location>
        <begin position="77"/>
        <end position="96"/>
    </location>
</feature>
<dbReference type="AlphaFoldDB" id="A0A089NPW2"/>
<evidence type="ECO:0000256" key="2">
    <source>
        <dbReference type="ARBA" id="ARBA00022448"/>
    </source>
</evidence>
<dbReference type="Gene3D" id="1.20.1250.20">
    <property type="entry name" value="MFS general substrate transporter like domains"/>
    <property type="match status" value="1"/>
</dbReference>
<comment type="subcellular location">
    <subcellularLocation>
        <location evidence="1">Cell membrane</location>
        <topology evidence="1">Multi-pass membrane protein</topology>
    </subcellularLocation>
</comment>
<evidence type="ECO:0000256" key="5">
    <source>
        <dbReference type="ARBA" id="ARBA00022989"/>
    </source>
</evidence>
<dbReference type="PROSITE" id="PS50850">
    <property type="entry name" value="MFS"/>
    <property type="match status" value="1"/>
</dbReference>
<feature type="transmembrane region" description="Helical" evidence="7">
    <location>
        <begin position="352"/>
        <end position="376"/>
    </location>
</feature>
<feature type="transmembrane region" description="Helical" evidence="7">
    <location>
        <begin position="295"/>
        <end position="315"/>
    </location>
</feature>
<dbReference type="KEGG" id="mor:MOC_0835"/>
<dbReference type="EMBL" id="CP003811">
    <property type="protein sequence ID" value="AIQ88590.1"/>
    <property type="molecule type" value="Genomic_DNA"/>
</dbReference>
<keyword evidence="10" id="KW-1185">Reference proteome</keyword>
<keyword evidence="4 7" id="KW-0812">Transmembrane</keyword>
<feature type="transmembrane region" description="Helical" evidence="7">
    <location>
        <begin position="198"/>
        <end position="218"/>
    </location>
</feature>
<feature type="transmembrane region" description="Helical" evidence="7">
    <location>
        <begin position="46"/>
        <end position="65"/>
    </location>
</feature>
<dbReference type="Pfam" id="PF07690">
    <property type="entry name" value="MFS_1"/>
    <property type="match status" value="1"/>
</dbReference>
<feature type="transmembrane region" description="Helical" evidence="7">
    <location>
        <begin position="457"/>
        <end position="475"/>
    </location>
</feature>
<dbReference type="eggNOG" id="COG0477">
    <property type="taxonomic scope" value="Bacteria"/>
</dbReference>
<keyword evidence="5 7" id="KW-1133">Transmembrane helix</keyword>
<reference evidence="9 10" key="1">
    <citation type="journal article" date="2014" name="PLoS ONE">
        <title>Genome Information of Methylobacterium oryzae, a Plant-Probiotic Methylotroph in the Phyllosphere.</title>
        <authorList>
            <person name="Kwak M.J."/>
            <person name="Jeong H."/>
            <person name="Madhaiyan M."/>
            <person name="Lee Y."/>
            <person name="Sa T.M."/>
            <person name="Oh T.K."/>
            <person name="Kim J.F."/>
        </authorList>
    </citation>
    <scope>NUCLEOTIDE SEQUENCE [LARGE SCALE GENOMIC DNA]</scope>
    <source>
        <strain evidence="9 10">CBMB20</strain>
    </source>
</reference>
<dbReference type="InterPro" id="IPR020846">
    <property type="entry name" value="MFS_dom"/>
</dbReference>
<evidence type="ECO:0000256" key="7">
    <source>
        <dbReference type="SAM" id="Phobius"/>
    </source>
</evidence>
<accession>A0A089NPW2</accession>
<organism evidence="9 10">
    <name type="scientific">Methylobacterium oryzae CBMB20</name>
    <dbReference type="NCBI Taxonomy" id="693986"/>
    <lineage>
        <taxon>Bacteria</taxon>
        <taxon>Pseudomonadati</taxon>
        <taxon>Pseudomonadota</taxon>
        <taxon>Alphaproteobacteria</taxon>
        <taxon>Hyphomicrobiales</taxon>
        <taxon>Methylobacteriaceae</taxon>
        <taxon>Methylobacterium</taxon>
    </lineage>
</organism>
<dbReference type="RefSeq" id="WP_043351996.1">
    <property type="nucleotide sequence ID" value="NZ_CP003811.1"/>
</dbReference>
<protein>
    <submittedName>
        <fullName evidence="9">Major facilitator superfamily MFS 1</fullName>
    </submittedName>
</protein>
<evidence type="ECO:0000256" key="3">
    <source>
        <dbReference type="ARBA" id="ARBA00022475"/>
    </source>
</evidence>
<proteinExistence type="predicted"/>
<keyword evidence="6 7" id="KW-0472">Membrane</keyword>
<evidence type="ECO:0000256" key="1">
    <source>
        <dbReference type="ARBA" id="ARBA00004651"/>
    </source>
</evidence>
<dbReference type="GO" id="GO:0005886">
    <property type="term" value="C:plasma membrane"/>
    <property type="evidence" value="ECO:0007669"/>
    <property type="project" value="UniProtKB-SubCell"/>
</dbReference>
<dbReference type="PANTHER" id="PTHR23501">
    <property type="entry name" value="MAJOR FACILITATOR SUPERFAMILY"/>
    <property type="match status" value="1"/>
</dbReference>